<reference evidence="3" key="1">
    <citation type="journal article" date="2014" name="Int. J. Syst. Evol. Microbiol.">
        <title>Complete genome sequence of Corynebacterium casei LMG S-19264T (=DSM 44701T), isolated from a smear-ripened cheese.</title>
        <authorList>
            <consortium name="US DOE Joint Genome Institute (JGI-PGF)"/>
            <person name="Walter F."/>
            <person name="Albersmeier A."/>
            <person name="Kalinowski J."/>
            <person name="Ruckert C."/>
        </authorList>
    </citation>
    <scope>NUCLEOTIDE SEQUENCE</scope>
    <source>
        <strain evidence="3">CGMCC 4.5737</strain>
    </source>
</reference>
<evidence type="ECO:0000313" key="4">
    <source>
        <dbReference type="Proteomes" id="UP000637578"/>
    </source>
</evidence>
<protein>
    <recommendedName>
        <fullName evidence="2">PepSY domain-containing protein</fullName>
    </recommendedName>
</protein>
<sequence>MCAPHRVSQVVLAFGVFGAVLSGCGNGGGPQDTVPPAPTATTPPVTTAPSPPPMPLPEIDRNLAHRIAQDAVAGGQITRVELETENGRLLWDIDATDAEGRRRDLDIDAHTGQVIRNQVED</sequence>
<dbReference type="AlphaFoldDB" id="A0A8J3CDJ5"/>
<feature type="region of interest" description="Disordered" evidence="1">
    <location>
        <begin position="25"/>
        <end position="56"/>
    </location>
</feature>
<comment type="caution">
    <text evidence="3">The sequence shown here is derived from an EMBL/GenBank/DDBJ whole genome shotgun (WGS) entry which is preliminary data.</text>
</comment>
<reference evidence="3" key="2">
    <citation type="submission" date="2020-09" db="EMBL/GenBank/DDBJ databases">
        <authorList>
            <person name="Sun Q."/>
            <person name="Zhou Y."/>
        </authorList>
    </citation>
    <scope>NUCLEOTIDE SEQUENCE</scope>
    <source>
        <strain evidence="3">CGMCC 4.5737</strain>
    </source>
</reference>
<organism evidence="3 4">
    <name type="scientific">Longimycelium tulufanense</name>
    <dbReference type="NCBI Taxonomy" id="907463"/>
    <lineage>
        <taxon>Bacteria</taxon>
        <taxon>Bacillati</taxon>
        <taxon>Actinomycetota</taxon>
        <taxon>Actinomycetes</taxon>
        <taxon>Pseudonocardiales</taxon>
        <taxon>Pseudonocardiaceae</taxon>
        <taxon>Longimycelium</taxon>
    </lineage>
</organism>
<dbReference type="Proteomes" id="UP000637578">
    <property type="component" value="Unassembled WGS sequence"/>
</dbReference>
<feature type="compositionally biased region" description="Low complexity" evidence="1">
    <location>
        <begin position="39"/>
        <end position="48"/>
    </location>
</feature>
<accession>A0A8J3CDJ5</accession>
<keyword evidence="4" id="KW-1185">Reference proteome</keyword>
<name>A0A8J3CDJ5_9PSEU</name>
<dbReference type="PROSITE" id="PS51257">
    <property type="entry name" value="PROKAR_LIPOPROTEIN"/>
    <property type="match status" value="1"/>
</dbReference>
<evidence type="ECO:0000313" key="3">
    <source>
        <dbReference type="EMBL" id="GGM77720.1"/>
    </source>
</evidence>
<gene>
    <name evidence="3" type="ORF">GCM10012275_55520</name>
</gene>
<dbReference type="EMBL" id="BMMK01000039">
    <property type="protein sequence ID" value="GGM77720.1"/>
    <property type="molecule type" value="Genomic_DNA"/>
</dbReference>
<feature type="domain" description="PepSY" evidence="2">
    <location>
        <begin position="64"/>
        <end position="116"/>
    </location>
</feature>
<evidence type="ECO:0000256" key="1">
    <source>
        <dbReference type="SAM" id="MobiDB-lite"/>
    </source>
</evidence>
<dbReference type="Pfam" id="PF03413">
    <property type="entry name" value="PepSY"/>
    <property type="match status" value="1"/>
</dbReference>
<proteinExistence type="predicted"/>
<evidence type="ECO:0000259" key="2">
    <source>
        <dbReference type="Pfam" id="PF03413"/>
    </source>
</evidence>
<dbReference type="Gene3D" id="3.10.450.40">
    <property type="match status" value="1"/>
</dbReference>
<dbReference type="InterPro" id="IPR025711">
    <property type="entry name" value="PepSY"/>
</dbReference>